<dbReference type="Ensembl" id="ENSSFAT00005029805.1">
    <property type="protein sequence ID" value="ENSSFAP00005028741.1"/>
    <property type="gene ID" value="ENSSFAG00005014633.1"/>
</dbReference>
<organism evidence="2 3">
    <name type="scientific">Salarias fasciatus</name>
    <name type="common">Jewelled blenny</name>
    <name type="synonym">Blennius fasciatus</name>
    <dbReference type="NCBI Taxonomy" id="181472"/>
    <lineage>
        <taxon>Eukaryota</taxon>
        <taxon>Metazoa</taxon>
        <taxon>Chordata</taxon>
        <taxon>Craniata</taxon>
        <taxon>Vertebrata</taxon>
        <taxon>Euteleostomi</taxon>
        <taxon>Actinopterygii</taxon>
        <taxon>Neopterygii</taxon>
        <taxon>Teleostei</taxon>
        <taxon>Neoteleostei</taxon>
        <taxon>Acanthomorphata</taxon>
        <taxon>Ovalentaria</taxon>
        <taxon>Blenniimorphae</taxon>
        <taxon>Blenniiformes</taxon>
        <taxon>Blennioidei</taxon>
        <taxon>Blenniidae</taxon>
        <taxon>Salariinae</taxon>
        <taxon>Salarias</taxon>
    </lineage>
</organism>
<dbReference type="Pfam" id="PF00078">
    <property type="entry name" value="RVT_1"/>
    <property type="match status" value="1"/>
</dbReference>
<dbReference type="PROSITE" id="PS50878">
    <property type="entry name" value="RT_POL"/>
    <property type="match status" value="1"/>
</dbReference>
<dbReference type="CDD" id="cd01650">
    <property type="entry name" value="RT_nLTR_like"/>
    <property type="match status" value="1"/>
</dbReference>
<dbReference type="InParanoid" id="A0A672HHM4"/>
<dbReference type="Proteomes" id="UP000472267">
    <property type="component" value="Chromosome 7"/>
</dbReference>
<dbReference type="SUPFAM" id="SSF56672">
    <property type="entry name" value="DNA/RNA polymerases"/>
    <property type="match status" value="1"/>
</dbReference>
<reference evidence="2" key="1">
    <citation type="submission" date="2019-06" db="EMBL/GenBank/DDBJ databases">
        <authorList>
            <consortium name="Wellcome Sanger Institute Data Sharing"/>
        </authorList>
    </citation>
    <scope>NUCLEOTIDE SEQUENCE [LARGE SCALE GENOMIC DNA]</scope>
</reference>
<dbReference type="OMA" id="CELWKIN"/>
<dbReference type="AlphaFoldDB" id="A0A672HHM4"/>
<dbReference type="InterPro" id="IPR000477">
    <property type="entry name" value="RT_dom"/>
</dbReference>
<keyword evidence="3" id="KW-1185">Reference proteome</keyword>
<dbReference type="InterPro" id="IPR043502">
    <property type="entry name" value="DNA/RNA_pol_sf"/>
</dbReference>
<evidence type="ECO:0000313" key="3">
    <source>
        <dbReference type="Proteomes" id="UP000472267"/>
    </source>
</evidence>
<evidence type="ECO:0000313" key="2">
    <source>
        <dbReference type="Ensembl" id="ENSSFAP00005028741.1"/>
    </source>
</evidence>
<reference evidence="2" key="2">
    <citation type="submission" date="2025-08" db="UniProtKB">
        <authorList>
            <consortium name="Ensembl"/>
        </authorList>
    </citation>
    <scope>IDENTIFICATION</scope>
</reference>
<feature type="domain" description="Reverse transcriptase" evidence="1">
    <location>
        <begin position="51"/>
        <end position="319"/>
    </location>
</feature>
<accession>A0A672HHM4</accession>
<reference evidence="2" key="3">
    <citation type="submission" date="2025-09" db="UniProtKB">
        <authorList>
            <consortium name="Ensembl"/>
        </authorList>
    </citation>
    <scope>IDENTIFICATION</scope>
</reference>
<name>A0A672HHM4_SALFA</name>
<proteinExistence type="predicted"/>
<dbReference type="PANTHER" id="PTHR33332">
    <property type="entry name" value="REVERSE TRANSCRIPTASE DOMAIN-CONTAINING PROTEIN"/>
    <property type="match status" value="1"/>
</dbReference>
<protein>
    <recommendedName>
        <fullName evidence="1">Reverse transcriptase domain-containing protein</fullName>
    </recommendedName>
</protein>
<evidence type="ECO:0000259" key="1">
    <source>
        <dbReference type="PROSITE" id="PS50878"/>
    </source>
</evidence>
<sequence>MFLFDVEENELVNFVLKSKSKKSQDCNGIDMAIVKDVILSISKPLTYLCNLSFKSGTFPNSMKIAKVIPLYKSGDKHQFTNYTPVALLSQFSKIFEKLFDNRLEKCIDKHSLLTNSQYGFRKTRSTSLAITEAMEEISNAMDNKKYAIGLFIDLKKAFDTINHRILVDKLERYGIRGVALEWVKNYLSNRKQFVNMGNTTSDCLNITCGVPQGSVLGPKLFILYINDMSKVSLVLKLVLFADDTNIFCSDEHIDTLLDKVTAEMHQLKVWFDCNKLSLNLSKTKYMIFSNRKKITKQTLIIDQEIIEKVDEFKFLGVLIDNKLNWKSHIKYVQTKISKSVAVLNKVKYVLDYKSLRMLYCALVLPHLSYCLEIWGNNYTSTIKPLIILQKRAIRIVHWVGY</sequence>